<gene>
    <name evidence="1" type="ORF">LEP1GSC158_3431</name>
</gene>
<sequence>MSELVRGSVEETLNALLDAEADKLCKAFYKKKLRLQTLS</sequence>
<dbReference type="Proteomes" id="UP000012089">
    <property type="component" value="Unassembled WGS sequence"/>
</dbReference>
<comment type="caution">
    <text evidence="1">The sequence shown here is derived from an EMBL/GenBank/DDBJ whole genome shotgun (WGS) entry which is preliminary data.</text>
</comment>
<evidence type="ECO:0000313" key="1">
    <source>
        <dbReference type="EMBL" id="EMM97684.1"/>
    </source>
</evidence>
<dbReference type="EMBL" id="AFMF02000014">
    <property type="protein sequence ID" value="EMM97684.1"/>
    <property type="molecule type" value="Genomic_DNA"/>
</dbReference>
<proteinExistence type="predicted"/>
<protein>
    <submittedName>
        <fullName evidence="1">Uncharacterized protein</fullName>
    </submittedName>
</protein>
<reference evidence="1 2" key="1">
    <citation type="submission" date="2013-01" db="EMBL/GenBank/DDBJ databases">
        <authorList>
            <person name="Harkins D.M."/>
            <person name="Durkin A.S."/>
            <person name="Brinkac L.M."/>
            <person name="Haft D.H."/>
            <person name="Selengut J.D."/>
            <person name="Sanka R."/>
            <person name="DePew J."/>
            <person name="Purushe J."/>
            <person name="Tulsiani S.M."/>
            <person name="Graham G.C."/>
            <person name="Burns M.-A."/>
            <person name="Dohnt M.F."/>
            <person name="Smythe L.D."/>
            <person name="McKay D.B."/>
            <person name="Craig S.B."/>
            <person name="Vinetz J.M."/>
            <person name="Sutton G.G."/>
            <person name="Nierman W.C."/>
            <person name="Fouts D.E."/>
        </authorList>
    </citation>
    <scope>NUCLEOTIDE SEQUENCE [LARGE SCALE GENOMIC DNA]</scope>
    <source>
        <strain evidence="1 2">LT2156</strain>
    </source>
</reference>
<organism evidence="1 2">
    <name type="scientific">Leptospira interrogans serovar Zanoni str. LT2156</name>
    <dbReference type="NCBI Taxonomy" id="1001601"/>
    <lineage>
        <taxon>Bacteria</taxon>
        <taxon>Pseudomonadati</taxon>
        <taxon>Spirochaetota</taxon>
        <taxon>Spirochaetia</taxon>
        <taxon>Leptospirales</taxon>
        <taxon>Leptospiraceae</taxon>
        <taxon>Leptospira</taxon>
    </lineage>
</organism>
<dbReference type="AlphaFoldDB" id="M6HRQ3"/>
<accession>M6HRQ3</accession>
<evidence type="ECO:0000313" key="2">
    <source>
        <dbReference type="Proteomes" id="UP000012089"/>
    </source>
</evidence>
<name>M6HRQ3_LEPIR</name>